<dbReference type="Proteomes" id="UP000677803">
    <property type="component" value="Unassembled WGS sequence"/>
</dbReference>
<keyword evidence="3" id="KW-0732">Signal</keyword>
<evidence type="ECO:0000256" key="2">
    <source>
        <dbReference type="SAM" id="Phobius"/>
    </source>
</evidence>
<reference evidence="4" key="1">
    <citation type="submission" date="2021-05" db="EMBL/GenBank/DDBJ databases">
        <authorList>
            <person name="Tigano A."/>
        </authorList>
    </citation>
    <scope>NUCLEOTIDE SEQUENCE</scope>
</reference>
<keyword evidence="2" id="KW-0812">Transmembrane</keyword>
<dbReference type="AlphaFoldDB" id="A0A8S4B800"/>
<protein>
    <submittedName>
        <fullName evidence="4">(Atlantic silverside) hypothetical protein</fullName>
    </submittedName>
</protein>
<keyword evidence="5" id="KW-1185">Reference proteome</keyword>
<dbReference type="EMBL" id="CAJRST010014446">
    <property type="protein sequence ID" value="CAG5929426.1"/>
    <property type="molecule type" value="Genomic_DNA"/>
</dbReference>
<name>A0A8S4B800_9TELE</name>
<feature type="signal peptide" evidence="3">
    <location>
        <begin position="1"/>
        <end position="20"/>
    </location>
</feature>
<feature type="compositionally biased region" description="Polar residues" evidence="1">
    <location>
        <begin position="209"/>
        <end position="222"/>
    </location>
</feature>
<proteinExistence type="predicted"/>
<dbReference type="OrthoDB" id="8942684at2759"/>
<feature type="chain" id="PRO_5035896587" evidence="3">
    <location>
        <begin position="21"/>
        <end position="304"/>
    </location>
</feature>
<feature type="region of interest" description="Disordered" evidence="1">
    <location>
        <begin position="72"/>
        <end position="135"/>
    </location>
</feature>
<evidence type="ECO:0000313" key="4">
    <source>
        <dbReference type="EMBL" id="CAG5929426.1"/>
    </source>
</evidence>
<organism evidence="4 5">
    <name type="scientific">Menidia menidia</name>
    <name type="common">Atlantic silverside</name>
    <dbReference type="NCBI Taxonomy" id="238744"/>
    <lineage>
        <taxon>Eukaryota</taxon>
        <taxon>Metazoa</taxon>
        <taxon>Chordata</taxon>
        <taxon>Craniata</taxon>
        <taxon>Vertebrata</taxon>
        <taxon>Euteleostomi</taxon>
        <taxon>Actinopterygii</taxon>
        <taxon>Neopterygii</taxon>
        <taxon>Teleostei</taxon>
        <taxon>Neoteleostei</taxon>
        <taxon>Acanthomorphata</taxon>
        <taxon>Ovalentaria</taxon>
        <taxon>Atherinomorphae</taxon>
        <taxon>Atheriniformes</taxon>
        <taxon>Atherinopsidae</taxon>
        <taxon>Menidiinae</taxon>
        <taxon>Menidia</taxon>
    </lineage>
</organism>
<sequence>MKLSCCLCFLVLGVFSVSRGQNATTPDHHIETTGDTTTKILGTLPPTQLNDTEDDNLTAVSQPLTTTEVTTLPEDNRWSTSVAEPKGNEEENGNVTTSTPTKGGGSRTTEESMLRSKMSTPPTKVITSPAEASEGSGAPAWAYVILVFIILAIIILCVILYWLRRTTTYSFDLHRPSPGHLNEPTGTFEQVYLDDMDQPFPKDFVITDDLSTSPVTNGTSLPTEEKGPGDENDFLGNDPTDSTADPLSSADLFFDAAEEQQNENNNNPSVCSHDPFVEINLDEPAWSDQLLTSAQASSSVLPFS</sequence>
<comment type="caution">
    <text evidence="4">The sequence shown here is derived from an EMBL/GenBank/DDBJ whole genome shotgun (WGS) entry which is preliminary data.</text>
</comment>
<evidence type="ECO:0000256" key="1">
    <source>
        <dbReference type="SAM" id="MobiDB-lite"/>
    </source>
</evidence>
<evidence type="ECO:0000256" key="3">
    <source>
        <dbReference type="SAM" id="SignalP"/>
    </source>
</evidence>
<feature type="region of interest" description="Disordered" evidence="1">
    <location>
        <begin position="207"/>
        <end position="242"/>
    </location>
</feature>
<evidence type="ECO:0000313" key="5">
    <source>
        <dbReference type="Proteomes" id="UP000677803"/>
    </source>
</evidence>
<gene>
    <name evidence="4" type="ORF">MMEN_LOCUS13049</name>
</gene>
<keyword evidence="2" id="KW-0472">Membrane</keyword>
<keyword evidence="2" id="KW-1133">Transmembrane helix</keyword>
<feature type="compositionally biased region" description="Polar residues" evidence="1">
    <location>
        <begin position="117"/>
        <end position="126"/>
    </location>
</feature>
<accession>A0A8S4B800</accession>
<feature type="transmembrane region" description="Helical" evidence="2">
    <location>
        <begin position="140"/>
        <end position="163"/>
    </location>
</feature>